<dbReference type="InterPro" id="IPR010982">
    <property type="entry name" value="Lambda_DNA-bd_dom_sf"/>
</dbReference>
<feature type="region of interest" description="Disordered" evidence="1">
    <location>
        <begin position="149"/>
        <end position="183"/>
    </location>
</feature>
<evidence type="ECO:0000313" key="4">
    <source>
        <dbReference type="Proteomes" id="UP001202922"/>
    </source>
</evidence>
<evidence type="ECO:0000256" key="1">
    <source>
        <dbReference type="SAM" id="MobiDB-lite"/>
    </source>
</evidence>
<evidence type="ECO:0000313" key="3">
    <source>
        <dbReference type="EMBL" id="MCH6472123.1"/>
    </source>
</evidence>
<gene>
    <name evidence="3" type="ORF">L0M17_19510</name>
</gene>
<feature type="domain" description="HTH cro/C1-type" evidence="2">
    <location>
        <begin position="15"/>
        <end position="80"/>
    </location>
</feature>
<feature type="region of interest" description="Disordered" evidence="1">
    <location>
        <begin position="212"/>
        <end position="249"/>
    </location>
</feature>
<dbReference type="SUPFAM" id="SSF47413">
    <property type="entry name" value="lambda repressor-like DNA-binding domains"/>
    <property type="match status" value="1"/>
</dbReference>
<proteinExistence type="predicted"/>
<dbReference type="PROSITE" id="PS50943">
    <property type="entry name" value="HTH_CROC1"/>
    <property type="match status" value="1"/>
</dbReference>
<feature type="compositionally biased region" description="Basic and acidic residues" evidence="1">
    <location>
        <begin position="212"/>
        <end position="222"/>
    </location>
</feature>
<name>A0ABS9U5Z6_9MICC</name>
<comment type="caution">
    <text evidence="3">The sequence shown here is derived from an EMBL/GenBank/DDBJ whole genome shotgun (WGS) entry which is preliminary data.</text>
</comment>
<sequence length="249" mass="27547">MSDPQTIPSAVGAFVTRVRREHGLTLDQIAGAARSYGAGWSASSVRNIERGQASLTLPTLLLLALALGHLMGRPLKLSDLLGDSEVLALAADNQYPVDRSWIDSTLRGEEVTVGEGTQADALDAEHDDGVEEGLEDEVLRTLREMRGRKLTREQRHGHLDQLVEQAQMPPEPNRRLRDRRPAASLAEERAAKKLGISAAHLRQLAHDLWARPLEDESSRRAGPDSTPQARGRVTRVLVDEMRESLKERR</sequence>
<feature type="compositionally biased region" description="Basic and acidic residues" evidence="1">
    <location>
        <begin position="172"/>
        <end position="183"/>
    </location>
</feature>
<reference evidence="3 4" key="1">
    <citation type="submission" date="2022-03" db="EMBL/GenBank/DDBJ databases">
        <title>Sinomonas sp. isolated from a soil.</title>
        <authorList>
            <person name="Han J."/>
            <person name="Kim D.-U."/>
        </authorList>
    </citation>
    <scope>NUCLEOTIDE SEQUENCE [LARGE SCALE GENOMIC DNA]</scope>
    <source>
        <strain evidence="3 4">5-5</strain>
    </source>
</reference>
<dbReference type="InterPro" id="IPR001387">
    <property type="entry name" value="Cro/C1-type_HTH"/>
</dbReference>
<feature type="compositionally biased region" description="Basic and acidic residues" evidence="1">
    <location>
        <begin position="149"/>
        <end position="161"/>
    </location>
</feature>
<dbReference type="RefSeq" id="WP_241056032.1">
    <property type="nucleotide sequence ID" value="NZ_JAKZBV010000001.1"/>
</dbReference>
<evidence type="ECO:0000259" key="2">
    <source>
        <dbReference type="PROSITE" id="PS50943"/>
    </source>
</evidence>
<dbReference type="Proteomes" id="UP001202922">
    <property type="component" value="Unassembled WGS sequence"/>
</dbReference>
<feature type="compositionally biased region" description="Basic and acidic residues" evidence="1">
    <location>
        <begin position="237"/>
        <end position="249"/>
    </location>
</feature>
<organism evidence="3 4">
    <name type="scientific">Sinomonas terrae</name>
    <dbReference type="NCBI Taxonomy" id="2908838"/>
    <lineage>
        <taxon>Bacteria</taxon>
        <taxon>Bacillati</taxon>
        <taxon>Actinomycetota</taxon>
        <taxon>Actinomycetes</taxon>
        <taxon>Micrococcales</taxon>
        <taxon>Micrococcaceae</taxon>
        <taxon>Sinomonas</taxon>
    </lineage>
</organism>
<keyword evidence="4" id="KW-1185">Reference proteome</keyword>
<protein>
    <submittedName>
        <fullName evidence="3">Helix-turn-helix domain-containing protein</fullName>
    </submittedName>
</protein>
<accession>A0ABS9U5Z6</accession>
<dbReference type="Gene3D" id="1.10.260.40">
    <property type="entry name" value="lambda repressor-like DNA-binding domains"/>
    <property type="match status" value="1"/>
</dbReference>
<dbReference type="EMBL" id="JAKZBV010000001">
    <property type="protein sequence ID" value="MCH6472123.1"/>
    <property type="molecule type" value="Genomic_DNA"/>
</dbReference>